<dbReference type="Proteomes" id="UP001323798">
    <property type="component" value="Chromosome"/>
</dbReference>
<evidence type="ECO:0000313" key="2">
    <source>
        <dbReference type="EMBL" id="WPR88925.1"/>
    </source>
</evidence>
<feature type="transmembrane region" description="Helical" evidence="1">
    <location>
        <begin position="37"/>
        <end position="55"/>
    </location>
</feature>
<feature type="transmembrane region" description="Helical" evidence="1">
    <location>
        <begin position="6"/>
        <end position="25"/>
    </location>
</feature>
<proteinExistence type="predicted"/>
<organism evidence="2 3">
    <name type="scientific">Microbacterium rhizosphaerae</name>
    <dbReference type="NCBI Taxonomy" id="1678237"/>
    <lineage>
        <taxon>Bacteria</taxon>
        <taxon>Bacillati</taxon>
        <taxon>Actinomycetota</taxon>
        <taxon>Actinomycetes</taxon>
        <taxon>Micrococcales</taxon>
        <taxon>Microbacteriaceae</taxon>
        <taxon>Microbacterium</taxon>
    </lineage>
</organism>
<feature type="transmembrane region" description="Helical" evidence="1">
    <location>
        <begin position="96"/>
        <end position="125"/>
    </location>
</feature>
<keyword evidence="1" id="KW-0812">Transmembrane</keyword>
<protein>
    <submittedName>
        <fullName evidence="2">Uncharacterized protein</fullName>
    </submittedName>
</protein>
<dbReference type="EMBL" id="CP139368">
    <property type="protein sequence ID" value="WPR88925.1"/>
    <property type="molecule type" value="Genomic_DNA"/>
</dbReference>
<sequence>MSPIDYLAVWSFTAALLLTGPAVVYLSRLSPSRSVRVIALVAGAGAVLAGFANAAEDALRLPGTGDVFVAGMLVMLAGVLACAAILAVFRSWRLAAAFALLSAGMLISFALPGGGLLILLALVAVAAKPTCFTVAAGDAPDERRSAIE</sequence>
<keyword evidence="1" id="KW-1133">Transmembrane helix</keyword>
<name>A0ABZ0SL58_9MICO</name>
<evidence type="ECO:0000313" key="3">
    <source>
        <dbReference type="Proteomes" id="UP001323798"/>
    </source>
</evidence>
<accession>A0ABZ0SL58</accession>
<keyword evidence="1" id="KW-0472">Membrane</keyword>
<reference evidence="2 3" key="1">
    <citation type="submission" date="2023-11" db="EMBL/GenBank/DDBJ databases">
        <title>Genome sequence of Microbacterium rhizosphaerae KACC 19337.</title>
        <authorList>
            <person name="Choi H."/>
            <person name="Kim S."/>
            <person name="Kim Y."/>
            <person name="Kwon S.-W."/>
            <person name="Heo J."/>
        </authorList>
    </citation>
    <scope>NUCLEOTIDE SEQUENCE [LARGE SCALE GENOMIC DNA]</scope>
    <source>
        <strain evidence="2 3">KACC 19337</strain>
    </source>
</reference>
<dbReference type="RefSeq" id="WP_320941642.1">
    <property type="nucleotide sequence ID" value="NZ_BAABEU010000008.1"/>
</dbReference>
<keyword evidence="3" id="KW-1185">Reference proteome</keyword>
<evidence type="ECO:0000256" key="1">
    <source>
        <dbReference type="SAM" id="Phobius"/>
    </source>
</evidence>
<feature type="transmembrane region" description="Helical" evidence="1">
    <location>
        <begin position="67"/>
        <end position="89"/>
    </location>
</feature>
<gene>
    <name evidence="2" type="ORF">SM116_14320</name>
</gene>